<dbReference type="GO" id="GO:0008270">
    <property type="term" value="F:zinc ion binding"/>
    <property type="evidence" value="ECO:0007669"/>
    <property type="project" value="UniProtKB-UniRule"/>
</dbReference>
<dbReference type="EMBL" id="CAWUPB010001184">
    <property type="protein sequence ID" value="CAK7350226.1"/>
    <property type="molecule type" value="Genomic_DNA"/>
</dbReference>
<comment type="caution">
    <text evidence="2">The sequence shown here is derived from an EMBL/GenBank/DDBJ whole genome shotgun (WGS) entry which is preliminary data.</text>
</comment>
<evidence type="ECO:0000256" key="1">
    <source>
        <dbReference type="RuleBase" id="RU367018"/>
    </source>
</evidence>
<gene>
    <name evidence="2" type="ORF">DCAF_LOCUS22953</name>
</gene>
<keyword evidence="1" id="KW-0539">Nucleus</keyword>
<dbReference type="PANTHER" id="PTHR31669:SF302">
    <property type="entry name" value="PROTEIN FAR1-RELATED SEQUENCE"/>
    <property type="match status" value="1"/>
</dbReference>
<accession>A0AAV1SFT8</accession>
<comment type="subcellular location">
    <subcellularLocation>
        <location evidence="1">Nucleus</location>
    </subcellularLocation>
</comment>
<evidence type="ECO:0000313" key="3">
    <source>
        <dbReference type="Proteomes" id="UP001314170"/>
    </source>
</evidence>
<comment type="function">
    <text evidence="1">Putative transcription activator involved in regulating light control of development.</text>
</comment>
<keyword evidence="1" id="KW-0863">Zinc-finger</keyword>
<dbReference type="InterPro" id="IPR031052">
    <property type="entry name" value="FHY3/FAR1"/>
</dbReference>
<dbReference type="GO" id="GO:0006355">
    <property type="term" value="P:regulation of DNA-templated transcription"/>
    <property type="evidence" value="ECO:0007669"/>
    <property type="project" value="UniProtKB-UniRule"/>
</dbReference>
<reference evidence="2 3" key="1">
    <citation type="submission" date="2024-01" db="EMBL/GenBank/DDBJ databases">
        <authorList>
            <person name="Waweru B."/>
        </authorList>
    </citation>
    <scope>NUCLEOTIDE SEQUENCE [LARGE SCALE GENOMIC DNA]</scope>
</reference>
<proteinExistence type="inferred from homology"/>
<dbReference type="AlphaFoldDB" id="A0AAV1SFT8"/>
<organism evidence="2 3">
    <name type="scientific">Dovyalis caffra</name>
    <dbReference type="NCBI Taxonomy" id="77055"/>
    <lineage>
        <taxon>Eukaryota</taxon>
        <taxon>Viridiplantae</taxon>
        <taxon>Streptophyta</taxon>
        <taxon>Embryophyta</taxon>
        <taxon>Tracheophyta</taxon>
        <taxon>Spermatophyta</taxon>
        <taxon>Magnoliopsida</taxon>
        <taxon>eudicotyledons</taxon>
        <taxon>Gunneridae</taxon>
        <taxon>Pentapetalae</taxon>
        <taxon>rosids</taxon>
        <taxon>fabids</taxon>
        <taxon>Malpighiales</taxon>
        <taxon>Salicaceae</taxon>
        <taxon>Flacourtieae</taxon>
        <taxon>Dovyalis</taxon>
    </lineage>
</organism>
<comment type="similarity">
    <text evidence="1">Belongs to the FHY3/FAR1 family.</text>
</comment>
<name>A0AAV1SFT8_9ROSI</name>
<dbReference type="GO" id="GO:0005634">
    <property type="term" value="C:nucleus"/>
    <property type="evidence" value="ECO:0007669"/>
    <property type="project" value="UniProtKB-SubCell"/>
</dbReference>
<dbReference type="Proteomes" id="UP001314170">
    <property type="component" value="Unassembled WGS sequence"/>
</dbReference>
<keyword evidence="3" id="KW-1185">Reference proteome</keyword>
<protein>
    <recommendedName>
        <fullName evidence="1">Protein FAR1-RELATED SEQUENCE</fullName>
    </recommendedName>
</protein>
<evidence type="ECO:0000313" key="2">
    <source>
        <dbReference type="EMBL" id="CAK7350226.1"/>
    </source>
</evidence>
<keyword evidence="1" id="KW-0862">Zinc</keyword>
<sequence length="223" mass="24899">MTKNAPSHLGGPNSNLDFQKLTGALALSDDFFSTGFLSSQRSESTNNVLGDVANKNTSLGEFVKSFKEIIKGWRSFKDEEDFCCKQSRPPLAIRDSGILNHAANVYTHKLFKLFDEFKNAIGKFWFELSSDGGVYEFEVGGIEGSKIRRSQGNVKAREIVQDGLKKIDKDIENELAKLSISLDGQEMENEVDDGQDVEETLDVNPILNRHRTKTKGVSNARFK</sequence>
<dbReference type="PANTHER" id="PTHR31669">
    <property type="entry name" value="PROTEIN FAR1-RELATED SEQUENCE 10-RELATED"/>
    <property type="match status" value="1"/>
</dbReference>
<keyword evidence="1" id="KW-0479">Metal-binding</keyword>